<feature type="domain" description="PAC" evidence="4">
    <location>
        <begin position="388"/>
        <end position="441"/>
    </location>
</feature>
<dbReference type="FunFam" id="3.30.70.270:FF:000001">
    <property type="entry name" value="Diguanylate cyclase domain protein"/>
    <property type="match status" value="1"/>
</dbReference>
<keyword evidence="2" id="KW-0472">Membrane</keyword>
<dbReference type="SMART" id="SM00091">
    <property type="entry name" value="PAS"/>
    <property type="match status" value="1"/>
</dbReference>
<dbReference type="InterPro" id="IPR000700">
    <property type="entry name" value="PAS-assoc_C"/>
</dbReference>
<proteinExistence type="predicted"/>
<evidence type="ECO:0000313" key="9">
    <source>
        <dbReference type="Proteomes" id="UP000246569"/>
    </source>
</evidence>
<dbReference type="PROSITE" id="PS50887">
    <property type="entry name" value="GGDEF"/>
    <property type="match status" value="1"/>
</dbReference>
<dbReference type="CDD" id="cd01948">
    <property type="entry name" value="EAL"/>
    <property type="match status" value="1"/>
</dbReference>
<evidence type="ECO:0000259" key="5">
    <source>
        <dbReference type="PROSITE" id="PS50883"/>
    </source>
</evidence>
<dbReference type="Gene3D" id="6.10.340.10">
    <property type="match status" value="1"/>
</dbReference>
<dbReference type="InterPro" id="IPR000160">
    <property type="entry name" value="GGDEF_dom"/>
</dbReference>
<evidence type="ECO:0000259" key="4">
    <source>
        <dbReference type="PROSITE" id="PS50113"/>
    </source>
</evidence>
<dbReference type="SUPFAM" id="SSF55073">
    <property type="entry name" value="Nucleotide cyclase"/>
    <property type="match status" value="1"/>
</dbReference>
<evidence type="ECO:0000256" key="2">
    <source>
        <dbReference type="SAM" id="Phobius"/>
    </source>
</evidence>
<dbReference type="InterPro" id="IPR029787">
    <property type="entry name" value="Nucleotide_cyclase"/>
</dbReference>
<dbReference type="GO" id="GO:0007165">
    <property type="term" value="P:signal transduction"/>
    <property type="evidence" value="ECO:0007669"/>
    <property type="project" value="InterPro"/>
</dbReference>
<dbReference type="AlphaFoldDB" id="A0A317MZT4"/>
<reference evidence="8 9" key="1">
    <citation type="submission" date="2018-05" db="EMBL/GenBank/DDBJ databases">
        <title>Genomic Encyclopedia of Type Strains, Phase IV (KMG-IV): sequencing the most valuable type-strain genomes for metagenomic binning, comparative biology and taxonomic classification.</title>
        <authorList>
            <person name="Goeker M."/>
        </authorList>
    </citation>
    <scope>NUCLEOTIDE SEQUENCE [LARGE SCALE GENOMIC DNA]</scope>
    <source>
        <strain evidence="8 9">DSM 23606</strain>
    </source>
</reference>
<comment type="caution">
    <text evidence="8">The sequence shown here is derived from an EMBL/GenBank/DDBJ whole genome shotgun (WGS) entry which is preliminary data.</text>
</comment>
<dbReference type="Proteomes" id="UP000246569">
    <property type="component" value="Unassembled WGS sequence"/>
</dbReference>
<dbReference type="GO" id="GO:0003824">
    <property type="term" value="F:catalytic activity"/>
    <property type="evidence" value="ECO:0007669"/>
    <property type="project" value="UniProtKB-ARBA"/>
</dbReference>
<accession>A0A317MZT4</accession>
<feature type="transmembrane region" description="Helical" evidence="2">
    <location>
        <begin position="7"/>
        <end position="30"/>
    </location>
</feature>
<dbReference type="Pfam" id="PF00990">
    <property type="entry name" value="GGDEF"/>
    <property type="match status" value="1"/>
</dbReference>
<feature type="domain" description="GGDEF" evidence="7">
    <location>
        <begin position="473"/>
        <end position="606"/>
    </location>
</feature>
<dbReference type="PROSITE" id="PS50885">
    <property type="entry name" value="HAMP"/>
    <property type="match status" value="1"/>
</dbReference>
<comment type="cofactor">
    <cofactor evidence="1">
        <name>Mg(2+)</name>
        <dbReference type="ChEBI" id="CHEBI:18420"/>
    </cofactor>
</comment>
<keyword evidence="2" id="KW-1133">Transmembrane helix</keyword>
<dbReference type="CDD" id="cd01949">
    <property type="entry name" value="GGDEF"/>
    <property type="match status" value="1"/>
</dbReference>
<organism evidence="8 9">
    <name type="scientific">Plasticicumulans acidivorans</name>
    <dbReference type="NCBI Taxonomy" id="886464"/>
    <lineage>
        <taxon>Bacteria</taxon>
        <taxon>Pseudomonadati</taxon>
        <taxon>Pseudomonadota</taxon>
        <taxon>Gammaproteobacteria</taxon>
        <taxon>Candidatus Competibacteraceae</taxon>
        <taxon>Plasticicumulans</taxon>
    </lineage>
</organism>
<dbReference type="InterPro" id="IPR029016">
    <property type="entry name" value="GAF-like_dom_sf"/>
</dbReference>
<keyword evidence="9" id="KW-1185">Reference proteome</keyword>
<dbReference type="NCBIfam" id="TIGR00254">
    <property type="entry name" value="GGDEF"/>
    <property type="match status" value="1"/>
</dbReference>
<evidence type="ECO:0000259" key="6">
    <source>
        <dbReference type="PROSITE" id="PS50885"/>
    </source>
</evidence>
<dbReference type="SUPFAM" id="SSF158472">
    <property type="entry name" value="HAMP domain-like"/>
    <property type="match status" value="1"/>
</dbReference>
<dbReference type="InterPro" id="IPR043128">
    <property type="entry name" value="Rev_trsase/Diguanyl_cyclase"/>
</dbReference>
<dbReference type="PANTHER" id="PTHR44757:SF2">
    <property type="entry name" value="BIOFILM ARCHITECTURE MAINTENANCE PROTEIN MBAA"/>
    <property type="match status" value="1"/>
</dbReference>
<feature type="domain" description="HAMP" evidence="6">
    <location>
        <begin position="68"/>
        <end position="120"/>
    </location>
</feature>
<protein>
    <submittedName>
        <fullName evidence="8">PAS domain S-box-containing protein/diguanylate cyclase (GGDEF)-like protein</fullName>
    </submittedName>
</protein>
<dbReference type="SUPFAM" id="SSF55781">
    <property type="entry name" value="GAF domain-like"/>
    <property type="match status" value="1"/>
</dbReference>
<feature type="domain" description="PAS" evidence="3">
    <location>
        <begin position="312"/>
        <end position="384"/>
    </location>
</feature>
<dbReference type="Pfam" id="PF00672">
    <property type="entry name" value="HAMP"/>
    <property type="match status" value="1"/>
</dbReference>
<feature type="domain" description="EAL" evidence="5">
    <location>
        <begin position="615"/>
        <end position="869"/>
    </location>
</feature>
<dbReference type="SUPFAM" id="SSF55785">
    <property type="entry name" value="PYP-like sensor domain (PAS domain)"/>
    <property type="match status" value="1"/>
</dbReference>
<dbReference type="CDD" id="cd00130">
    <property type="entry name" value="PAS"/>
    <property type="match status" value="1"/>
</dbReference>
<dbReference type="InterPro" id="IPR001633">
    <property type="entry name" value="EAL_dom"/>
</dbReference>
<dbReference type="Pfam" id="PF13185">
    <property type="entry name" value="GAF_2"/>
    <property type="match status" value="1"/>
</dbReference>
<evidence type="ECO:0000259" key="7">
    <source>
        <dbReference type="PROSITE" id="PS50887"/>
    </source>
</evidence>
<dbReference type="SMART" id="SM00052">
    <property type="entry name" value="EAL"/>
    <property type="match status" value="1"/>
</dbReference>
<feature type="transmembrane region" description="Helical" evidence="2">
    <location>
        <begin position="42"/>
        <end position="66"/>
    </location>
</feature>
<dbReference type="SUPFAM" id="SSF141868">
    <property type="entry name" value="EAL domain-like"/>
    <property type="match status" value="1"/>
</dbReference>
<dbReference type="InterPro" id="IPR003660">
    <property type="entry name" value="HAMP_dom"/>
</dbReference>
<evidence type="ECO:0000313" key="8">
    <source>
        <dbReference type="EMBL" id="PWV65822.1"/>
    </source>
</evidence>
<dbReference type="Gene3D" id="3.20.20.450">
    <property type="entry name" value="EAL domain"/>
    <property type="match status" value="1"/>
</dbReference>
<dbReference type="SMART" id="SM00086">
    <property type="entry name" value="PAC"/>
    <property type="match status" value="1"/>
</dbReference>
<dbReference type="Gene3D" id="3.30.450.40">
    <property type="match status" value="1"/>
</dbReference>
<dbReference type="Gene3D" id="3.30.70.270">
    <property type="match status" value="1"/>
</dbReference>
<dbReference type="Gene3D" id="3.30.450.20">
    <property type="entry name" value="PAS domain"/>
    <property type="match status" value="1"/>
</dbReference>
<dbReference type="InterPro" id="IPR052155">
    <property type="entry name" value="Biofilm_reg_signaling"/>
</dbReference>
<dbReference type="SMART" id="SM00267">
    <property type="entry name" value="GGDEF"/>
    <property type="match status" value="1"/>
</dbReference>
<dbReference type="InterPro" id="IPR013655">
    <property type="entry name" value="PAS_fold_3"/>
</dbReference>
<dbReference type="Pfam" id="PF00563">
    <property type="entry name" value="EAL"/>
    <property type="match status" value="1"/>
</dbReference>
<dbReference type="InterPro" id="IPR000014">
    <property type="entry name" value="PAS"/>
</dbReference>
<dbReference type="SMART" id="SM00304">
    <property type="entry name" value="HAMP"/>
    <property type="match status" value="1"/>
</dbReference>
<gene>
    <name evidence="8" type="ORF">C7443_101307</name>
</gene>
<dbReference type="PROSITE" id="PS50883">
    <property type="entry name" value="EAL"/>
    <property type="match status" value="1"/>
</dbReference>
<name>A0A317MZT4_9GAMM</name>
<sequence length="881" mass="96766">MRLACKFLIGVMPTVLLAIAIPLGWLYLNLPHGEAAHEIRAALPWALLVALSTGGALCAAALVWLVRRLLQRPIARLQATMVRIAHCPSRLRIEVPDGDEFGDLARGMETMSATLSDQIDARISAEGSLERIKDLYAVLGGVNRAIVRLREREQLFAELCRIALEHCRFSLVWIGMPDETGWFRPVAVAGPAAGLLDEIRVSNDPTRVEGRGTMGRAWRGGWAVENSMLLAPAMAPWHEPVSRYGIGAVASFVLREEGRPLACLCLYAGEEGFFRSDLVELLRDLAEDMSFALDAMHRADQRDRAEAALREAEERWHFALEGSGDGVWDYDVPAGRIIASARCLELLGYSRGQLSEHYEDWEALMHPEDLLSSREAVRQHLAGETERFVHEHRLRAADGRWLWFRITGKIMRRDAGGEPTRMLGTLHDITASREAQERVAWLGQRDALTGLPNRALLGERLDVALAHAAGSGGRIALMFLDLDRFKTLNDTLGHAIGDALLREVAARLLACVRSEDTVSRRGGDEFVVLLAQAGSAEYAEQIASRILQRLAEPYLCAGRTVYTSASIGIALYPDDAGDAEALLRCADAAMYAAKGRGRNAYQPYNRGLSERAERRNAVERALRAALDAGSFELHFQPQAWLDGRGVVRAEALLRDRGGLLAGLSPAEFIPVAEECGLIEPLGEWVLAEACRQARAWADSGLPLLPIAINLSPVQFRRGDIAERVAQALAKVGLGGEWLEIEMTESLVMRDIDSTAHTLHQLKALGVRLAIDDFGTSYSSLSSLRHLPLDRLKIDRSFVRALPGAAADAGLVQAIVDMARALGLQTVAEGVETREQHDFLRAIGCNQYQGYWLAPPCDATAFARWLDRPAKITHLVVPGGSR</sequence>
<dbReference type="Pfam" id="PF08447">
    <property type="entry name" value="PAS_3"/>
    <property type="match status" value="1"/>
</dbReference>
<dbReference type="PANTHER" id="PTHR44757">
    <property type="entry name" value="DIGUANYLATE CYCLASE DGCP"/>
    <property type="match status" value="1"/>
</dbReference>
<dbReference type="InterPro" id="IPR035919">
    <property type="entry name" value="EAL_sf"/>
</dbReference>
<dbReference type="GO" id="GO:0016020">
    <property type="term" value="C:membrane"/>
    <property type="evidence" value="ECO:0007669"/>
    <property type="project" value="InterPro"/>
</dbReference>
<evidence type="ECO:0000256" key="1">
    <source>
        <dbReference type="ARBA" id="ARBA00001946"/>
    </source>
</evidence>
<dbReference type="EMBL" id="QGTJ01000001">
    <property type="protein sequence ID" value="PWV65822.1"/>
    <property type="molecule type" value="Genomic_DNA"/>
</dbReference>
<keyword evidence="2" id="KW-0812">Transmembrane</keyword>
<dbReference type="InterPro" id="IPR003018">
    <property type="entry name" value="GAF"/>
</dbReference>
<dbReference type="PROSITE" id="PS50113">
    <property type="entry name" value="PAC"/>
    <property type="match status" value="1"/>
</dbReference>
<dbReference type="InterPro" id="IPR035965">
    <property type="entry name" value="PAS-like_dom_sf"/>
</dbReference>
<dbReference type="InterPro" id="IPR001610">
    <property type="entry name" value="PAC"/>
</dbReference>
<dbReference type="NCBIfam" id="TIGR00229">
    <property type="entry name" value="sensory_box"/>
    <property type="match status" value="1"/>
</dbReference>
<dbReference type="CDD" id="cd06225">
    <property type="entry name" value="HAMP"/>
    <property type="match status" value="1"/>
</dbReference>
<dbReference type="OrthoDB" id="197861at2"/>
<dbReference type="PROSITE" id="PS50112">
    <property type="entry name" value="PAS"/>
    <property type="match status" value="1"/>
</dbReference>
<evidence type="ECO:0000259" key="3">
    <source>
        <dbReference type="PROSITE" id="PS50112"/>
    </source>
</evidence>